<dbReference type="EMBL" id="JAFKCU010000001">
    <property type="protein sequence ID" value="MBN7814342.1"/>
    <property type="molecule type" value="Genomic_DNA"/>
</dbReference>
<sequence>MNKNLIFPLFALVLLSCSSRNSSEENYSSEKDLSYEIDTVMVDPGDHFFFVKFGLSMSDVDEARKLFYNFNSEEMTMEIIDLENLNLKELRQYEKEGPNGIGGGFIMRIKVLPDESVLFYDFAGIHHVAPNGEKIETYKIEEMEWEGDELSEKQVINISSLDTKDGNYFYGQYGTQGIDSKTDGLVEVDLAEKSLRLFPSDFLAFSTDYDISFDMGGGRRVKLPEQNLVRLVKDEVVIITSAKNQLWRWDLEGDSLINHSYQSQFTSNSKKGNFPASVGENDEFRAAMKEKSKEVNFGSLIEDSKHNILWRYHKEMDRLTAGDSIIFKNVITAFDTDFEQLAESRMPDNFTISNPVFSLDGMLWQYLNIDDEVAFVRVKPTIE</sequence>
<comment type="caution">
    <text evidence="1">The sequence shown here is derived from an EMBL/GenBank/DDBJ whole genome shotgun (WGS) entry which is preliminary data.</text>
</comment>
<evidence type="ECO:0000313" key="1">
    <source>
        <dbReference type="EMBL" id="MBN7814342.1"/>
    </source>
</evidence>
<reference evidence="1 2" key="1">
    <citation type="submission" date="2021-03" db="EMBL/GenBank/DDBJ databases">
        <title>novel species isolated from a fishpond in China.</title>
        <authorList>
            <person name="Lu H."/>
            <person name="Cai Z."/>
        </authorList>
    </citation>
    <scope>NUCLEOTIDE SEQUENCE [LARGE SCALE GENOMIC DNA]</scope>
    <source>
        <strain evidence="1 2">YJ13C</strain>
    </source>
</reference>
<accession>A0ABS3CB52</accession>
<dbReference type="PROSITE" id="PS51257">
    <property type="entry name" value="PROKAR_LIPOPROTEIN"/>
    <property type="match status" value="1"/>
</dbReference>
<organism evidence="1 2">
    <name type="scientific">Algoriphagus pacificus</name>
    <dbReference type="NCBI Taxonomy" id="2811234"/>
    <lineage>
        <taxon>Bacteria</taxon>
        <taxon>Pseudomonadati</taxon>
        <taxon>Bacteroidota</taxon>
        <taxon>Cytophagia</taxon>
        <taxon>Cytophagales</taxon>
        <taxon>Cyclobacteriaceae</taxon>
        <taxon>Algoriphagus</taxon>
    </lineage>
</organism>
<name>A0ABS3CB52_9BACT</name>
<dbReference type="RefSeq" id="WP_206584994.1">
    <property type="nucleotide sequence ID" value="NZ_JAFKCU010000001.1"/>
</dbReference>
<proteinExistence type="predicted"/>
<dbReference type="Proteomes" id="UP000664480">
    <property type="component" value="Unassembled WGS sequence"/>
</dbReference>
<keyword evidence="2" id="KW-1185">Reference proteome</keyword>
<evidence type="ECO:0000313" key="2">
    <source>
        <dbReference type="Proteomes" id="UP000664480"/>
    </source>
</evidence>
<dbReference type="InterPro" id="IPR025316">
    <property type="entry name" value="DUF4221"/>
</dbReference>
<gene>
    <name evidence="1" type="ORF">J0A69_02825</name>
</gene>
<protein>
    <submittedName>
        <fullName evidence="1">DUF4221 family protein</fullName>
    </submittedName>
</protein>
<dbReference type="Pfam" id="PF13970">
    <property type="entry name" value="DUF4221"/>
    <property type="match status" value="1"/>
</dbReference>